<dbReference type="PANTHER" id="PTHR47074:SF11">
    <property type="entry name" value="REVERSE TRANSCRIPTASE-LIKE PROTEIN"/>
    <property type="match status" value="1"/>
</dbReference>
<accession>A0AAD5JIN3</accession>
<dbReference type="AlphaFoldDB" id="A0AAD5JIN3"/>
<dbReference type="GO" id="GO:0004523">
    <property type="term" value="F:RNA-DNA hybrid ribonuclease activity"/>
    <property type="evidence" value="ECO:0007669"/>
    <property type="project" value="InterPro"/>
</dbReference>
<dbReference type="GO" id="GO:0003676">
    <property type="term" value="F:nucleic acid binding"/>
    <property type="evidence" value="ECO:0007669"/>
    <property type="project" value="InterPro"/>
</dbReference>
<evidence type="ECO:0000259" key="1">
    <source>
        <dbReference type="Pfam" id="PF13456"/>
    </source>
</evidence>
<dbReference type="InterPro" id="IPR044730">
    <property type="entry name" value="RNase_H-like_dom_plant"/>
</dbReference>
<dbReference type="PANTHER" id="PTHR47074">
    <property type="entry name" value="BNAC02G40300D PROTEIN"/>
    <property type="match status" value="1"/>
</dbReference>
<organism evidence="2 3">
    <name type="scientific">Acer negundo</name>
    <name type="common">Box elder</name>
    <dbReference type="NCBI Taxonomy" id="4023"/>
    <lineage>
        <taxon>Eukaryota</taxon>
        <taxon>Viridiplantae</taxon>
        <taxon>Streptophyta</taxon>
        <taxon>Embryophyta</taxon>
        <taxon>Tracheophyta</taxon>
        <taxon>Spermatophyta</taxon>
        <taxon>Magnoliopsida</taxon>
        <taxon>eudicotyledons</taxon>
        <taxon>Gunneridae</taxon>
        <taxon>Pentapetalae</taxon>
        <taxon>rosids</taxon>
        <taxon>malvids</taxon>
        <taxon>Sapindales</taxon>
        <taxon>Sapindaceae</taxon>
        <taxon>Hippocastanoideae</taxon>
        <taxon>Acereae</taxon>
        <taxon>Acer</taxon>
    </lineage>
</organism>
<protein>
    <recommendedName>
        <fullName evidence="1">RNase H type-1 domain-containing protein</fullName>
    </recommendedName>
</protein>
<gene>
    <name evidence="2" type="ORF">LWI28_005846</name>
</gene>
<dbReference type="InterPro" id="IPR002156">
    <property type="entry name" value="RNaseH_domain"/>
</dbReference>
<reference evidence="2" key="1">
    <citation type="journal article" date="2022" name="Plant J.">
        <title>Strategies of tolerance reflected in two North American maple genomes.</title>
        <authorList>
            <person name="McEvoy S.L."/>
            <person name="Sezen U.U."/>
            <person name="Trouern-Trend A."/>
            <person name="McMahon S.M."/>
            <person name="Schaberg P.G."/>
            <person name="Yang J."/>
            <person name="Wegrzyn J.L."/>
            <person name="Swenson N.G."/>
        </authorList>
    </citation>
    <scope>NUCLEOTIDE SEQUENCE</scope>
    <source>
        <strain evidence="2">91603</strain>
    </source>
</reference>
<comment type="caution">
    <text evidence="2">The sequence shown here is derived from an EMBL/GenBank/DDBJ whole genome shotgun (WGS) entry which is preliminary data.</text>
</comment>
<dbReference type="CDD" id="cd06222">
    <property type="entry name" value="RNase_H_like"/>
    <property type="match status" value="1"/>
</dbReference>
<feature type="domain" description="RNase H type-1" evidence="1">
    <location>
        <begin position="99"/>
        <end position="166"/>
    </location>
</feature>
<dbReference type="InterPro" id="IPR052929">
    <property type="entry name" value="RNase_H-like_EbsB-rel"/>
</dbReference>
<reference evidence="2" key="2">
    <citation type="submission" date="2023-02" db="EMBL/GenBank/DDBJ databases">
        <authorList>
            <person name="Swenson N.G."/>
            <person name="Wegrzyn J.L."/>
            <person name="Mcevoy S.L."/>
        </authorList>
    </citation>
    <scope>NUCLEOTIDE SEQUENCE</scope>
    <source>
        <strain evidence="2">91603</strain>
        <tissue evidence="2">Leaf</tissue>
    </source>
</reference>
<dbReference type="Proteomes" id="UP001064489">
    <property type="component" value="Chromosome 1"/>
</dbReference>
<dbReference type="Pfam" id="PF13456">
    <property type="entry name" value="RVT_3"/>
    <property type="match status" value="1"/>
</dbReference>
<evidence type="ECO:0000313" key="2">
    <source>
        <dbReference type="EMBL" id="KAI9194421.1"/>
    </source>
</evidence>
<name>A0AAD5JIN3_ACENE</name>
<keyword evidence="3" id="KW-1185">Reference proteome</keyword>
<evidence type="ECO:0000313" key="3">
    <source>
        <dbReference type="Proteomes" id="UP001064489"/>
    </source>
</evidence>
<proteinExistence type="predicted"/>
<sequence length="167" mass="17843">MCVSGKVDGVRASKLARFLRVKLVKCHELYLGLPSFAVLIFGGVSSRVRNFSKLALVGELGGEIQLKFIRIVGFLAPLPSRSNSVISWSPPCSGLFKINSDAELDVGNGKVGLGIIIRDSEGEILACRASPILAGFSPLISEVVAVLHGLSFAWEVRLFPCSIESDA</sequence>
<dbReference type="EMBL" id="JAJSOW010000003">
    <property type="protein sequence ID" value="KAI9194421.1"/>
    <property type="molecule type" value="Genomic_DNA"/>
</dbReference>